<dbReference type="OrthoDB" id="679501at2"/>
<dbReference type="AlphaFoldDB" id="A0A2S9WVX8"/>
<proteinExistence type="predicted"/>
<dbReference type="Proteomes" id="UP000239532">
    <property type="component" value="Unassembled WGS sequence"/>
</dbReference>
<gene>
    <name evidence="1" type="ORF">BST86_11285</name>
</gene>
<protein>
    <submittedName>
        <fullName evidence="1">Gliding motility lipoprotein GldD</fullName>
    </submittedName>
</protein>
<name>A0A2S9WVX8_9FLAO</name>
<dbReference type="Pfam" id="PF25593">
    <property type="entry name" value="GldD_lipo"/>
    <property type="match status" value="1"/>
</dbReference>
<dbReference type="EMBL" id="MQUC01000003">
    <property type="protein sequence ID" value="PRP67632.1"/>
    <property type="molecule type" value="Genomic_DNA"/>
</dbReference>
<reference evidence="1 2" key="1">
    <citation type="submission" date="2016-11" db="EMBL/GenBank/DDBJ databases">
        <title>Trade-off between light-utilization and light-protection in marine flavobacteria.</title>
        <authorList>
            <person name="Kumagai Y."/>
        </authorList>
    </citation>
    <scope>NUCLEOTIDE SEQUENCE [LARGE SCALE GENOMIC DNA]</scope>
    <source>
        <strain evidence="1 2">JCM 17109</strain>
    </source>
</reference>
<dbReference type="NCBIfam" id="TIGR03512">
    <property type="entry name" value="GldD_lipo"/>
    <property type="match status" value="1"/>
</dbReference>
<accession>A0A2S9WVX8</accession>
<dbReference type="RefSeq" id="WP_105983343.1">
    <property type="nucleotide sequence ID" value="NZ_MQUC01000003.1"/>
</dbReference>
<dbReference type="InterPro" id="IPR019850">
    <property type="entry name" value="GldD-like"/>
</dbReference>
<keyword evidence="2" id="KW-1185">Reference proteome</keyword>
<keyword evidence="1" id="KW-0449">Lipoprotein</keyword>
<sequence length="187" mass="21309">MYDTIKFVIFIFILTLLASCGGDGPVPKPDAQLALNYSSPIYKSLDKSLPYTFEFNEFAFAKANDDKSSSITYPELDAKIYLTYRAVDTNLRQLLIDGQKLSYNHNQMADAISETPFMNTQKSVYGMLYGVEGNAASNVQFYATDSTRHFLTAALYFDREPNYDSILPAVDYIKKDMIKMMESLEWR</sequence>
<evidence type="ECO:0000313" key="1">
    <source>
        <dbReference type="EMBL" id="PRP67632.1"/>
    </source>
</evidence>
<organism evidence="1 2">
    <name type="scientific">Nonlabens agnitus</name>
    <dbReference type="NCBI Taxonomy" id="870484"/>
    <lineage>
        <taxon>Bacteria</taxon>
        <taxon>Pseudomonadati</taxon>
        <taxon>Bacteroidota</taxon>
        <taxon>Flavobacteriia</taxon>
        <taxon>Flavobacteriales</taxon>
        <taxon>Flavobacteriaceae</taxon>
        <taxon>Nonlabens</taxon>
    </lineage>
</organism>
<dbReference type="PROSITE" id="PS51257">
    <property type="entry name" value="PROKAR_LIPOPROTEIN"/>
    <property type="match status" value="1"/>
</dbReference>
<evidence type="ECO:0000313" key="2">
    <source>
        <dbReference type="Proteomes" id="UP000239532"/>
    </source>
</evidence>
<comment type="caution">
    <text evidence="1">The sequence shown here is derived from an EMBL/GenBank/DDBJ whole genome shotgun (WGS) entry which is preliminary data.</text>
</comment>